<comment type="similarity">
    <text evidence="5">Belongs to the class-II pyridoxal-phosphate-dependent aminotransferase family. MalY/PatB cystathionine beta-lyase subfamily.</text>
</comment>
<gene>
    <name evidence="7" type="ORF">GGR21_001895</name>
</gene>
<comment type="caution">
    <text evidence="7">The sequence shown here is derived from an EMBL/GenBank/DDBJ whole genome shotgun (WGS) entry which is preliminary data.</text>
</comment>
<dbReference type="Proteomes" id="UP000555103">
    <property type="component" value="Unassembled WGS sequence"/>
</dbReference>
<dbReference type="InterPro" id="IPR051798">
    <property type="entry name" value="Class-II_PLP-Dep_Aminotrans"/>
</dbReference>
<keyword evidence="3" id="KW-0663">Pyridoxal phosphate</keyword>
<sequence>MKYNFDEIIDRRGTHAIKTDALGPRYGNPDLISLWVADMDFKSPPAVAEAIIERAKHGIFGYTEAGQEYYDAIINWVNRHHNWKPEQEWISFIPGIVKGIAFAIDCFSSKDHKVIIQPPVYHPFRIVPTMHERIVADNPLILEAGQYRMDIEGLKSIIDPSCRILILCNPHNPGGRVWTRQELADIAEICYNNNILVISDEIHSDLAFAPHRHIPFASVSDKAAQNSITFMAPSKTFNIAGIVSSFSVIPNNELREKFHAYLERSELQEGHIFAYLAAQAAYDNGDEWLAEAKDYLWKNITFVDGYLKANIPQIKAMLPQASFLIWLDCRELGLSQEKLVSLFVDDAKLALNNGVMFGIEGKGYMRINIGTPKANIEKALDNLKKAFESKHIRP</sequence>
<evidence type="ECO:0000256" key="1">
    <source>
        <dbReference type="ARBA" id="ARBA00001933"/>
    </source>
</evidence>
<keyword evidence="4 7" id="KW-0456">Lyase</keyword>
<protein>
    <recommendedName>
        <fullName evidence="2">cysteine-S-conjugate beta-lyase</fullName>
        <ecNumber evidence="2">4.4.1.13</ecNumber>
    </recommendedName>
</protein>
<comment type="cofactor">
    <cofactor evidence="1">
        <name>pyridoxal 5'-phosphate</name>
        <dbReference type="ChEBI" id="CHEBI:597326"/>
    </cofactor>
</comment>
<dbReference type="AlphaFoldDB" id="A0A840CQW5"/>
<dbReference type="InterPro" id="IPR015421">
    <property type="entry name" value="PyrdxlP-dep_Trfase_major"/>
</dbReference>
<dbReference type="SUPFAM" id="SSF53383">
    <property type="entry name" value="PLP-dependent transferases"/>
    <property type="match status" value="1"/>
</dbReference>
<dbReference type="EMBL" id="JACIEP010000006">
    <property type="protein sequence ID" value="MBB4035994.1"/>
    <property type="molecule type" value="Genomic_DNA"/>
</dbReference>
<proteinExistence type="inferred from homology"/>
<evidence type="ECO:0000313" key="7">
    <source>
        <dbReference type="EMBL" id="MBB4035994.1"/>
    </source>
</evidence>
<accession>A0A840CQW5</accession>
<evidence type="ECO:0000256" key="4">
    <source>
        <dbReference type="ARBA" id="ARBA00023239"/>
    </source>
</evidence>
<feature type="domain" description="Aminotransferase class I/classII large" evidence="6">
    <location>
        <begin position="30"/>
        <end position="382"/>
    </location>
</feature>
<dbReference type="EC" id="4.4.1.13" evidence="2"/>
<evidence type="ECO:0000256" key="3">
    <source>
        <dbReference type="ARBA" id="ARBA00022898"/>
    </source>
</evidence>
<dbReference type="InterPro" id="IPR015422">
    <property type="entry name" value="PyrdxlP-dep_Trfase_small"/>
</dbReference>
<dbReference type="Gene3D" id="3.90.1150.10">
    <property type="entry name" value="Aspartate Aminotransferase, domain 1"/>
    <property type="match status" value="1"/>
</dbReference>
<dbReference type="RefSeq" id="WP_183306912.1">
    <property type="nucleotide sequence ID" value="NZ_JACIEP010000006.1"/>
</dbReference>
<evidence type="ECO:0000259" key="6">
    <source>
        <dbReference type="Pfam" id="PF00155"/>
    </source>
</evidence>
<dbReference type="InterPro" id="IPR027619">
    <property type="entry name" value="C-S_lyase_PatB-like"/>
</dbReference>
<dbReference type="GO" id="GO:0030170">
    <property type="term" value="F:pyridoxal phosphate binding"/>
    <property type="evidence" value="ECO:0007669"/>
    <property type="project" value="InterPro"/>
</dbReference>
<dbReference type="Pfam" id="PF00155">
    <property type="entry name" value="Aminotran_1_2"/>
    <property type="match status" value="1"/>
</dbReference>
<dbReference type="Gene3D" id="3.40.640.10">
    <property type="entry name" value="Type I PLP-dependent aspartate aminotransferase-like (Major domain)"/>
    <property type="match status" value="1"/>
</dbReference>
<dbReference type="InterPro" id="IPR015424">
    <property type="entry name" value="PyrdxlP-dep_Trfase"/>
</dbReference>
<evidence type="ECO:0000256" key="2">
    <source>
        <dbReference type="ARBA" id="ARBA00012224"/>
    </source>
</evidence>
<reference evidence="7 8" key="1">
    <citation type="submission" date="2020-08" db="EMBL/GenBank/DDBJ databases">
        <title>Genomic Encyclopedia of Type Strains, Phase IV (KMG-IV): sequencing the most valuable type-strain genomes for metagenomic binning, comparative biology and taxonomic classification.</title>
        <authorList>
            <person name="Goeker M."/>
        </authorList>
    </citation>
    <scope>NUCLEOTIDE SEQUENCE [LARGE SCALE GENOMIC DNA]</scope>
    <source>
        <strain evidence="7 8">DSM 104969</strain>
    </source>
</reference>
<dbReference type="InterPro" id="IPR004839">
    <property type="entry name" value="Aminotransferase_I/II_large"/>
</dbReference>
<dbReference type="GO" id="GO:0047804">
    <property type="term" value="F:cysteine-S-conjugate beta-lyase activity"/>
    <property type="evidence" value="ECO:0007669"/>
    <property type="project" value="UniProtKB-EC"/>
</dbReference>
<evidence type="ECO:0000256" key="5">
    <source>
        <dbReference type="ARBA" id="ARBA00037974"/>
    </source>
</evidence>
<name>A0A840CQW5_9BACT</name>
<dbReference type="NCBIfam" id="TIGR04350">
    <property type="entry name" value="C_S_lyase_PatB"/>
    <property type="match status" value="1"/>
</dbReference>
<evidence type="ECO:0000313" key="8">
    <source>
        <dbReference type="Proteomes" id="UP000555103"/>
    </source>
</evidence>
<dbReference type="PANTHER" id="PTHR43525">
    <property type="entry name" value="PROTEIN MALY"/>
    <property type="match status" value="1"/>
</dbReference>
<dbReference type="CDD" id="cd00609">
    <property type="entry name" value="AAT_like"/>
    <property type="match status" value="1"/>
</dbReference>
<keyword evidence="8" id="KW-1185">Reference proteome</keyword>
<organism evidence="7 8">
    <name type="scientific">Dysgonomonas hofstadii</name>
    <dbReference type="NCBI Taxonomy" id="637886"/>
    <lineage>
        <taxon>Bacteria</taxon>
        <taxon>Pseudomonadati</taxon>
        <taxon>Bacteroidota</taxon>
        <taxon>Bacteroidia</taxon>
        <taxon>Bacteroidales</taxon>
        <taxon>Dysgonomonadaceae</taxon>
        <taxon>Dysgonomonas</taxon>
    </lineage>
</organism>
<dbReference type="PANTHER" id="PTHR43525:SF1">
    <property type="entry name" value="PROTEIN MALY"/>
    <property type="match status" value="1"/>
</dbReference>